<dbReference type="PANTHER" id="PTHR42693:SF53">
    <property type="entry name" value="ENDO-4-O-SULFATASE"/>
    <property type="match status" value="1"/>
</dbReference>
<dbReference type="Gene3D" id="3.40.720.10">
    <property type="entry name" value="Alkaline Phosphatase, subunit A"/>
    <property type="match status" value="1"/>
</dbReference>
<organism evidence="6">
    <name type="scientific">metagenome</name>
    <dbReference type="NCBI Taxonomy" id="256318"/>
    <lineage>
        <taxon>unclassified sequences</taxon>
        <taxon>metagenomes</taxon>
    </lineage>
</organism>
<dbReference type="GO" id="GO:0046872">
    <property type="term" value="F:metal ion binding"/>
    <property type="evidence" value="ECO:0007669"/>
    <property type="project" value="UniProtKB-KW"/>
</dbReference>
<dbReference type="InterPro" id="IPR050738">
    <property type="entry name" value="Sulfatase"/>
</dbReference>
<dbReference type="PROSITE" id="PS00149">
    <property type="entry name" value="SULFATASE_2"/>
    <property type="match status" value="1"/>
</dbReference>
<dbReference type="InterPro" id="IPR000917">
    <property type="entry name" value="Sulfatase_N"/>
</dbReference>
<dbReference type="GO" id="GO:0004065">
    <property type="term" value="F:arylsulfatase activity"/>
    <property type="evidence" value="ECO:0007669"/>
    <property type="project" value="TreeGrafter"/>
</dbReference>
<gene>
    <name evidence="6" type="ORF">DF3PB_2180007</name>
</gene>
<evidence type="ECO:0000256" key="1">
    <source>
        <dbReference type="ARBA" id="ARBA00008779"/>
    </source>
</evidence>
<dbReference type="Pfam" id="PF00884">
    <property type="entry name" value="Sulfatase"/>
    <property type="match status" value="1"/>
</dbReference>
<dbReference type="AlphaFoldDB" id="A0A380TBQ9"/>
<dbReference type="SUPFAM" id="SSF53649">
    <property type="entry name" value="Alkaline phosphatase-like"/>
    <property type="match status" value="1"/>
</dbReference>
<accession>A0A380TBQ9</accession>
<dbReference type="PROSITE" id="PS00523">
    <property type="entry name" value="SULFATASE_1"/>
    <property type="match status" value="1"/>
</dbReference>
<evidence type="ECO:0000256" key="4">
    <source>
        <dbReference type="ARBA" id="ARBA00022837"/>
    </source>
</evidence>
<comment type="similarity">
    <text evidence="1">Belongs to the sulfatase family.</text>
</comment>
<evidence type="ECO:0000256" key="2">
    <source>
        <dbReference type="ARBA" id="ARBA00022723"/>
    </source>
</evidence>
<proteinExistence type="inferred from homology"/>
<dbReference type="InterPro" id="IPR017850">
    <property type="entry name" value="Alkaline_phosphatase_core_sf"/>
</dbReference>
<dbReference type="PANTHER" id="PTHR42693">
    <property type="entry name" value="ARYLSULFATASE FAMILY MEMBER"/>
    <property type="match status" value="1"/>
</dbReference>
<evidence type="ECO:0000313" key="6">
    <source>
        <dbReference type="EMBL" id="SUS05859.1"/>
    </source>
</evidence>
<name>A0A380TBQ9_9ZZZZ</name>
<dbReference type="InterPro" id="IPR024607">
    <property type="entry name" value="Sulfatase_CS"/>
</dbReference>
<keyword evidence="4" id="KW-0106">Calcium</keyword>
<keyword evidence="3" id="KW-0378">Hydrolase</keyword>
<keyword evidence="2" id="KW-0479">Metal-binding</keyword>
<evidence type="ECO:0000259" key="5">
    <source>
        <dbReference type="Pfam" id="PF00884"/>
    </source>
</evidence>
<protein>
    <recommendedName>
        <fullName evidence="5">Sulfatase N-terminal domain-containing protein</fullName>
    </recommendedName>
</protein>
<sequence length="486" mass="52705">MSAIQLTVSPGNRAVILSRAIFKAIFVVLSLARINQPSLGVRGIGSQTCFTRRKISRILRYCSLLALILCCLAWRSSEAAQPIPEAVVKPNIVLILMDDGGVGDIGAFGSRDIKTPHIDALAARGVIATAGYSAAPMCTPARAGLMTGRYPQRYGVENNAGPSYPHWGLPLDETTMATTLKNFGYATGAIGKWHLGDDSQFHPNKRGFTYFYGFAKRCCHNYFSIAGDQPIQRNGVTVPDPDYTTTGFGADAAAFIRENQAQPFFLYVAFNAAHEPLQALPADLALYPNLTGNRKIYAAMVSALDREIGHIMGEVDKLSRPTLIIFLSDNGAATGGSNYPFTRGGKGTLLEGGIRTPFIMAMKGVLPAGRVVSVPVSQLDIFPTISALTGAPLPPKKLDGRNILPLMKGTVATLSRDLFFRYLGGPPWAIRSGNKKLMANVTGKETLFDLTGTQEKVISNPTIAAQLKQRYLKWDQQMIPPLWWPN</sequence>
<reference evidence="6" key="1">
    <citation type="submission" date="2018-07" db="EMBL/GenBank/DDBJ databases">
        <authorList>
            <person name="Quirk P.G."/>
            <person name="Krulwich T.A."/>
        </authorList>
    </citation>
    <scope>NUCLEOTIDE SEQUENCE</scope>
</reference>
<evidence type="ECO:0000256" key="3">
    <source>
        <dbReference type="ARBA" id="ARBA00022801"/>
    </source>
</evidence>
<dbReference type="EMBL" id="UIDG01000133">
    <property type="protein sequence ID" value="SUS05859.1"/>
    <property type="molecule type" value="Genomic_DNA"/>
</dbReference>
<feature type="domain" description="Sulfatase N-terminal" evidence="5">
    <location>
        <begin position="90"/>
        <end position="391"/>
    </location>
</feature>